<comment type="cofactor">
    <cofactor evidence="2">
        <name>Zn(2+)</name>
        <dbReference type="ChEBI" id="CHEBI:29105"/>
    </cofactor>
    <text evidence="2">Binds 1 zinc ion per subunit.</text>
</comment>
<feature type="signal peptide" evidence="3">
    <location>
        <begin position="1"/>
        <end position="24"/>
    </location>
</feature>
<comment type="cofactor">
    <cofactor evidence="2">
        <name>Cu cation</name>
        <dbReference type="ChEBI" id="CHEBI:23378"/>
    </cofactor>
    <text evidence="2">Binds 1 copper ion per subunit.</text>
</comment>
<evidence type="ECO:0000256" key="2">
    <source>
        <dbReference type="RuleBase" id="RU000393"/>
    </source>
</evidence>
<keyword evidence="2 5" id="KW-0560">Oxidoreductase</keyword>
<dbReference type="AlphaFoldDB" id="A0A7W8IGN5"/>
<keyword evidence="2" id="KW-0862">Zinc</keyword>
<dbReference type="EC" id="1.15.1.1" evidence="2"/>
<keyword evidence="6" id="KW-1185">Reference proteome</keyword>
<dbReference type="Pfam" id="PF00080">
    <property type="entry name" value="Sod_Cu"/>
    <property type="match status" value="1"/>
</dbReference>
<dbReference type="SUPFAM" id="SSF49329">
    <property type="entry name" value="Cu,Zn superoxide dismutase-like"/>
    <property type="match status" value="1"/>
</dbReference>
<comment type="caution">
    <text evidence="5">The sequence shown here is derived from an EMBL/GenBank/DDBJ whole genome shotgun (WGS) entry which is preliminary data.</text>
</comment>
<dbReference type="Gene3D" id="2.60.40.200">
    <property type="entry name" value="Superoxide dismutase, copper/zinc binding domain"/>
    <property type="match status" value="1"/>
</dbReference>
<keyword evidence="2" id="KW-0186">Copper</keyword>
<dbReference type="GO" id="GO:0004784">
    <property type="term" value="F:superoxide dismutase activity"/>
    <property type="evidence" value="ECO:0007669"/>
    <property type="project" value="UniProtKB-EC"/>
</dbReference>
<dbReference type="InterPro" id="IPR024134">
    <property type="entry name" value="SOD_Cu/Zn_/chaperone"/>
</dbReference>
<dbReference type="EMBL" id="JACHDY010000002">
    <property type="protein sequence ID" value="MBB5316846.1"/>
    <property type="molecule type" value="Genomic_DNA"/>
</dbReference>
<dbReference type="GO" id="GO:0005507">
    <property type="term" value="F:copper ion binding"/>
    <property type="evidence" value="ECO:0007669"/>
    <property type="project" value="InterPro"/>
</dbReference>
<dbReference type="InterPro" id="IPR001424">
    <property type="entry name" value="SOD_Cu_Zn_dom"/>
</dbReference>
<protein>
    <recommendedName>
        <fullName evidence="2">Superoxide dismutase [Cu-Zn]</fullName>
        <ecNumber evidence="2">1.15.1.1</ecNumber>
    </recommendedName>
</protein>
<evidence type="ECO:0000313" key="6">
    <source>
        <dbReference type="Proteomes" id="UP000568106"/>
    </source>
</evidence>
<dbReference type="InterPro" id="IPR036423">
    <property type="entry name" value="SOD-like_Cu/Zn_dom_sf"/>
</dbReference>
<keyword evidence="2" id="KW-0479">Metal-binding</keyword>
<evidence type="ECO:0000313" key="5">
    <source>
        <dbReference type="EMBL" id="MBB5316846.1"/>
    </source>
</evidence>
<evidence type="ECO:0000256" key="3">
    <source>
        <dbReference type="SAM" id="SignalP"/>
    </source>
</evidence>
<dbReference type="CDD" id="cd00305">
    <property type="entry name" value="Cu-Zn_Superoxide_Dismutase"/>
    <property type="match status" value="1"/>
</dbReference>
<feature type="chain" id="PRO_5030684956" description="Superoxide dismutase [Cu-Zn]" evidence="3">
    <location>
        <begin position="25"/>
        <end position="182"/>
    </location>
</feature>
<dbReference type="Proteomes" id="UP000568106">
    <property type="component" value="Unassembled WGS sequence"/>
</dbReference>
<sequence length="182" mass="18860">MRNILAAVTLSLLVVPVLVVPASAKPKPKNVVIVPIKTGTGEDAGTATFSPSKKGVRIKLDLKNLPVGEHGVHIHAKALCDAPDFKTAGGHFNPENKQHGFQNPMGHHAGDLPSNVTIGEGHLGQATFNVNYLSMDPTAANSILANGGTSIVIHEKADDMKTDPSGNSGNRIACGVISAPTP</sequence>
<comment type="function">
    <text evidence="2">Destroys radicals which are normally produced within the cells and which are toxic to biological systems.</text>
</comment>
<evidence type="ECO:0000256" key="1">
    <source>
        <dbReference type="ARBA" id="ARBA00010457"/>
    </source>
</evidence>
<evidence type="ECO:0000259" key="4">
    <source>
        <dbReference type="Pfam" id="PF00080"/>
    </source>
</evidence>
<organism evidence="5 6">
    <name type="scientific">Tunturiibacter empetritectus</name>
    <dbReference type="NCBI Taxonomy" id="3069691"/>
    <lineage>
        <taxon>Bacteria</taxon>
        <taxon>Pseudomonadati</taxon>
        <taxon>Acidobacteriota</taxon>
        <taxon>Terriglobia</taxon>
        <taxon>Terriglobales</taxon>
        <taxon>Acidobacteriaceae</taxon>
        <taxon>Tunturiibacter</taxon>
    </lineage>
</organism>
<keyword evidence="3" id="KW-0732">Signal</keyword>
<name>A0A7W8IGN5_9BACT</name>
<reference evidence="5" key="1">
    <citation type="submission" date="2020-08" db="EMBL/GenBank/DDBJ databases">
        <title>Genomic Encyclopedia of Type Strains, Phase IV (KMG-V): Genome sequencing to study the core and pangenomes of soil and plant-associated prokaryotes.</title>
        <authorList>
            <person name="Whitman W."/>
        </authorList>
    </citation>
    <scope>NUCLEOTIDE SEQUENCE [LARGE SCALE GENOMIC DNA]</scope>
    <source>
        <strain evidence="5">M8UP27</strain>
    </source>
</reference>
<proteinExistence type="inferred from homology"/>
<dbReference type="InterPro" id="IPR018152">
    <property type="entry name" value="SOD_Cu/Zn_BS"/>
</dbReference>
<accession>A0A7W8IGN5</accession>
<gene>
    <name evidence="5" type="ORF">HDF09_001515</name>
</gene>
<dbReference type="PROSITE" id="PS00332">
    <property type="entry name" value="SOD_CU_ZN_2"/>
    <property type="match status" value="1"/>
</dbReference>
<dbReference type="PANTHER" id="PTHR10003">
    <property type="entry name" value="SUPEROXIDE DISMUTASE CU-ZN -RELATED"/>
    <property type="match status" value="1"/>
</dbReference>
<comment type="catalytic activity">
    <reaction evidence="2">
        <text>2 superoxide + 2 H(+) = H2O2 + O2</text>
        <dbReference type="Rhea" id="RHEA:20696"/>
        <dbReference type="ChEBI" id="CHEBI:15378"/>
        <dbReference type="ChEBI" id="CHEBI:15379"/>
        <dbReference type="ChEBI" id="CHEBI:16240"/>
        <dbReference type="ChEBI" id="CHEBI:18421"/>
        <dbReference type="EC" id="1.15.1.1"/>
    </reaction>
</comment>
<feature type="domain" description="Superoxide dismutase copper/zinc binding" evidence="4">
    <location>
        <begin position="45"/>
        <end position="177"/>
    </location>
</feature>
<comment type="similarity">
    <text evidence="1 2">Belongs to the Cu-Zn superoxide dismutase family.</text>
</comment>